<sequence>MTKTENFIPSVNSALRVLELLMEEKYQSATLSEISIALSINISTCLRILKTLQKKHFVSYDEQSKKYQLGFFPALVGDRAKEINNYLSIIANQLSEAQSDIKHMLLLSQPINDAEMVYVAKEESQSLVRLTANVGEKFPIIVGAMGKCFMAHLPQEKAEDILKNFAAENKLPHYAENSIATIDAYKKEIEKIRQDRFSESHSEYIPGVSAIACPIFNSKKEVAFIVGIYFSGSLNHLEKQELVEKLQKLADQITGSVSVFI</sequence>
<dbReference type="AlphaFoldDB" id="A0A9X2CXI0"/>
<keyword evidence="7" id="KW-1185">Reference proteome</keyword>
<comment type="caution">
    <text evidence="6">The sequence shown here is derived from an EMBL/GenBank/DDBJ whole genome shotgun (WGS) entry which is preliminary data.</text>
</comment>
<dbReference type="InterPro" id="IPR029016">
    <property type="entry name" value="GAF-like_dom_sf"/>
</dbReference>
<dbReference type="GO" id="GO:0003677">
    <property type="term" value="F:DNA binding"/>
    <property type="evidence" value="ECO:0007669"/>
    <property type="project" value="UniProtKB-KW"/>
</dbReference>
<name>A0A9X2CXI0_9BACI</name>
<protein>
    <submittedName>
        <fullName evidence="6">IclR family transcriptional regulator</fullName>
    </submittedName>
</protein>
<dbReference type="GO" id="GO:0045892">
    <property type="term" value="P:negative regulation of DNA-templated transcription"/>
    <property type="evidence" value="ECO:0007669"/>
    <property type="project" value="UniProtKB-ARBA"/>
</dbReference>
<evidence type="ECO:0000259" key="5">
    <source>
        <dbReference type="PROSITE" id="PS51078"/>
    </source>
</evidence>
<dbReference type="SUPFAM" id="SSF55781">
    <property type="entry name" value="GAF domain-like"/>
    <property type="match status" value="1"/>
</dbReference>
<feature type="domain" description="HTH iclR-type" evidence="4">
    <location>
        <begin position="8"/>
        <end position="71"/>
    </location>
</feature>
<dbReference type="PROSITE" id="PS51077">
    <property type="entry name" value="HTH_ICLR"/>
    <property type="match status" value="1"/>
</dbReference>
<dbReference type="EMBL" id="JAKRYL010000033">
    <property type="protein sequence ID" value="MCL7749609.1"/>
    <property type="molecule type" value="Genomic_DNA"/>
</dbReference>
<accession>A0A9X2CXI0</accession>
<proteinExistence type="predicted"/>
<keyword evidence="2" id="KW-0238">DNA-binding</keyword>
<dbReference type="GO" id="GO:0003700">
    <property type="term" value="F:DNA-binding transcription factor activity"/>
    <property type="evidence" value="ECO:0007669"/>
    <property type="project" value="TreeGrafter"/>
</dbReference>
<evidence type="ECO:0000259" key="4">
    <source>
        <dbReference type="PROSITE" id="PS51077"/>
    </source>
</evidence>
<dbReference type="InterPro" id="IPR036388">
    <property type="entry name" value="WH-like_DNA-bd_sf"/>
</dbReference>
<evidence type="ECO:0000313" key="7">
    <source>
        <dbReference type="Proteomes" id="UP001139150"/>
    </source>
</evidence>
<reference evidence="6" key="1">
    <citation type="submission" date="2022-02" db="EMBL/GenBank/DDBJ databases">
        <title>Halalkalibacter sp. nov. isolated from Lonar Lake, India.</title>
        <authorList>
            <person name="Joshi A."/>
            <person name="Thite S."/>
            <person name="Lodha T."/>
        </authorList>
    </citation>
    <scope>NUCLEOTIDE SEQUENCE</scope>
    <source>
        <strain evidence="6">MEB205</strain>
    </source>
</reference>
<dbReference type="Gene3D" id="3.30.450.40">
    <property type="match status" value="1"/>
</dbReference>
<organism evidence="6 7">
    <name type="scientific">Halalkalibacter alkaliphilus</name>
    <dbReference type="NCBI Taxonomy" id="2917993"/>
    <lineage>
        <taxon>Bacteria</taxon>
        <taxon>Bacillati</taxon>
        <taxon>Bacillota</taxon>
        <taxon>Bacilli</taxon>
        <taxon>Bacillales</taxon>
        <taxon>Bacillaceae</taxon>
        <taxon>Halalkalibacter</taxon>
    </lineage>
</organism>
<dbReference type="Proteomes" id="UP001139150">
    <property type="component" value="Unassembled WGS sequence"/>
</dbReference>
<evidence type="ECO:0000313" key="6">
    <source>
        <dbReference type="EMBL" id="MCL7749609.1"/>
    </source>
</evidence>
<dbReference type="SMART" id="SM00346">
    <property type="entry name" value="HTH_ICLR"/>
    <property type="match status" value="1"/>
</dbReference>
<dbReference type="InterPro" id="IPR050707">
    <property type="entry name" value="HTH_MetabolicPath_Reg"/>
</dbReference>
<dbReference type="Gene3D" id="1.10.10.10">
    <property type="entry name" value="Winged helix-like DNA-binding domain superfamily/Winged helix DNA-binding domain"/>
    <property type="match status" value="1"/>
</dbReference>
<dbReference type="InterPro" id="IPR005471">
    <property type="entry name" value="Tscrpt_reg_IclR_N"/>
</dbReference>
<dbReference type="InterPro" id="IPR036390">
    <property type="entry name" value="WH_DNA-bd_sf"/>
</dbReference>
<feature type="domain" description="IclR-ED" evidence="5">
    <location>
        <begin position="65"/>
        <end position="259"/>
    </location>
</feature>
<evidence type="ECO:0000256" key="2">
    <source>
        <dbReference type="ARBA" id="ARBA00023125"/>
    </source>
</evidence>
<gene>
    <name evidence="6" type="ORF">MF646_21050</name>
</gene>
<dbReference type="InterPro" id="IPR014757">
    <property type="entry name" value="Tscrpt_reg_IclR_C"/>
</dbReference>
<dbReference type="PANTHER" id="PTHR30136:SF8">
    <property type="entry name" value="TRANSCRIPTIONAL REGULATORY PROTEIN"/>
    <property type="match status" value="1"/>
</dbReference>
<evidence type="ECO:0000256" key="3">
    <source>
        <dbReference type="ARBA" id="ARBA00023163"/>
    </source>
</evidence>
<dbReference type="RefSeq" id="WP_250098469.1">
    <property type="nucleotide sequence ID" value="NZ_JAKRYL010000033.1"/>
</dbReference>
<dbReference type="Pfam" id="PF01614">
    <property type="entry name" value="IclR_C"/>
    <property type="match status" value="1"/>
</dbReference>
<dbReference type="SUPFAM" id="SSF46785">
    <property type="entry name" value="Winged helix' DNA-binding domain"/>
    <property type="match status" value="1"/>
</dbReference>
<keyword evidence="1" id="KW-0805">Transcription regulation</keyword>
<dbReference type="PANTHER" id="PTHR30136">
    <property type="entry name" value="HELIX-TURN-HELIX TRANSCRIPTIONAL REGULATOR, ICLR FAMILY"/>
    <property type="match status" value="1"/>
</dbReference>
<evidence type="ECO:0000256" key="1">
    <source>
        <dbReference type="ARBA" id="ARBA00023015"/>
    </source>
</evidence>
<keyword evidence="3" id="KW-0804">Transcription</keyword>
<dbReference type="PROSITE" id="PS51078">
    <property type="entry name" value="ICLR_ED"/>
    <property type="match status" value="1"/>
</dbReference>